<dbReference type="PANTHER" id="PTHR35472">
    <property type="match status" value="1"/>
</dbReference>
<proteinExistence type="predicted"/>
<dbReference type="OrthoDB" id="663321at2759"/>
<dbReference type="EMBL" id="AWWV01010389">
    <property type="protein sequence ID" value="OMO79472.1"/>
    <property type="molecule type" value="Genomic_DNA"/>
</dbReference>
<dbReference type="AlphaFoldDB" id="A0A1R3IA51"/>
<sequence length="89" mass="10119">MRIWNPKFSFMFFIIIILLLTTTIQLSSGRYIHRSLSSSETEAEETEFSTNHSWHSSAKSPEASMADKSQPIYDVSYRTVPGGPNPLHN</sequence>
<feature type="signal peptide" evidence="2">
    <location>
        <begin position="1"/>
        <end position="29"/>
    </location>
</feature>
<dbReference type="Proteomes" id="UP000188268">
    <property type="component" value="Unassembled WGS sequence"/>
</dbReference>
<evidence type="ECO:0000256" key="1">
    <source>
        <dbReference type="SAM" id="MobiDB-lite"/>
    </source>
</evidence>
<evidence type="ECO:0000256" key="2">
    <source>
        <dbReference type="SAM" id="SignalP"/>
    </source>
</evidence>
<evidence type="ECO:0000313" key="3">
    <source>
        <dbReference type="EMBL" id="OMO79472.1"/>
    </source>
</evidence>
<accession>A0A1R3IA51</accession>
<dbReference type="Gramene" id="OMO79472">
    <property type="protein sequence ID" value="OMO79472"/>
    <property type="gene ID" value="CCACVL1_13651"/>
</dbReference>
<evidence type="ECO:0000313" key="4">
    <source>
        <dbReference type="Proteomes" id="UP000188268"/>
    </source>
</evidence>
<comment type="caution">
    <text evidence="3">The sequence shown here is derived from an EMBL/GenBank/DDBJ whole genome shotgun (WGS) entry which is preliminary data.</text>
</comment>
<keyword evidence="2" id="KW-0732">Signal</keyword>
<protein>
    <submittedName>
        <fullName evidence="3">Uncharacterized protein</fullName>
    </submittedName>
</protein>
<dbReference type="OMA" id="WHFPAKA"/>
<keyword evidence="4" id="KW-1185">Reference proteome</keyword>
<dbReference type="InterPro" id="IPR055317">
    <property type="entry name" value="CLE14-like"/>
</dbReference>
<feature type="chain" id="PRO_5013272209" evidence="2">
    <location>
        <begin position="30"/>
        <end position="89"/>
    </location>
</feature>
<organism evidence="3 4">
    <name type="scientific">Corchorus capsularis</name>
    <name type="common">Jute</name>
    <dbReference type="NCBI Taxonomy" id="210143"/>
    <lineage>
        <taxon>Eukaryota</taxon>
        <taxon>Viridiplantae</taxon>
        <taxon>Streptophyta</taxon>
        <taxon>Embryophyta</taxon>
        <taxon>Tracheophyta</taxon>
        <taxon>Spermatophyta</taxon>
        <taxon>Magnoliopsida</taxon>
        <taxon>eudicotyledons</taxon>
        <taxon>Gunneridae</taxon>
        <taxon>Pentapetalae</taxon>
        <taxon>rosids</taxon>
        <taxon>malvids</taxon>
        <taxon>Malvales</taxon>
        <taxon>Malvaceae</taxon>
        <taxon>Grewioideae</taxon>
        <taxon>Apeibeae</taxon>
        <taxon>Corchorus</taxon>
    </lineage>
</organism>
<gene>
    <name evidence="3" type="ORF">CCACVL1_13651</name>
</gene>
<feature type="region of interest" description="Disordered" evidence="1">
    <location>
        <begin position="37"/>
        <end position="68"/>
    </location>
</feature>
<reference evidence="3 4" key="1">
    <citation type="submission" date="2013-09" db="EMBL/GenBank/DDBJ databases">
        <title>Corchorus capsularis genome sequencing.</title>
        <authorList>
            <person name="Alam M."/>
            <person name="Haque M.S."/>
            <person name="Islam M.S."/>
            <person name="Emdad E.M."/>
            <person name="Islam M.M."/>
            <person name="Ahmed B."/>
            <person name="Halim A."/>
            <person name="Hossen Q.M.M."/>
            <person name="Hossain M.Z."/>
            <person name="Ahmed R."/>
            <person name="Khan M.M."/>
            <person name="Islam R."/>
            <person name="Rashid M.M."/>
            <person name="Khan S.A."/>
            <person name="Rahman M.S."/>
            <person name="Alam M."/>
        </authorList>
    </citation>
    <scope>NUCLEOTIDE SEQUENCE [LARGE SCALE GENOMIC DNA]</scope>
    <source>
        <strain evidence="4">cv. CVL-1</strain>
        <tissue evidence="3">Whole seedling</tissue>
    </source>
</reference>
<dbReference type="PANTHER" id="PTHR35472:SF4">
    <property type="entry name" value="DUF19 DOMAIN-CONTAINING PROTEIN"/>
    <property type="match status" value="1"/>
</dbReference>
<name>A0A1R3IA51_COCAP</name>